<evidence type="ECO:0000313" key="1">
    <source>
        <dbReference type="EMBL" id="VAX26410.1"/>
    </source>
</evidence>
<dbReference type="AlphaFoldDB" id="A0A3B1CUT4"/>
<dbReference type="InterPro" id="IPR023614">
    <property type="entry name" value="Porin_dom_sf"/>
</dbReference>
<dbReference type="Gene3D" id="2.40.160.10">
    <property type="entry name" value="Porin"/>
    <property type="match status" value="1"/>
</dbReference>
<dbReference type="SUPFAM" id="SSF56935">
    <property type="entry name" value="Porins"/>
    <property type="match status" value="1"/>
</dbReference>
<proteinExistence type="predicted"/>
<name>A0A3B1CUT4_9ZZZZ</name>
<accession>A0A3B1CUT4</accession>
<dbReference type="EMBL" id="UOGF01000011">
    <property type="protein sequence ID" value="VAX26410.1"/>
    <property type="molecule type" value="Genomic_DNA"/>
</dbReference>
<reference evidence="1" key="1">
    <citation type="submission" date="2018-06" db="EMBL/GenBank/DDBJ databases">
        <authorList>
            <person name="Zhirakovskaya E."/>
        </authorList>
    </citation>
    <scope>NUCLEOTIDE SEQUENCE</scope>
</reference>
<evidence type="ECO:0008006" key="2">
    <source>
        <dbReference type="Google" id="ProtNLM"/>
    </source>
</evidence>
<organism evidence="1">
    <name type="scientific">hydrothermal vent metagenome</name>
    <dbReference type="NCBI Taxonomy" id="652676"/>
    <lineage>
        <taxon>unclassified sequences</taxon>
        <taxon>metagenomes</taxon>
        <taxon>ecological metagenomes</taxon>
    </lineage>
</organism>
<gene>
    <name evidence="1" type="ORF">MNBD_NITROSPIRAE01-1679</name>
</gene>
<sequence length="379" mass="42960">MKKAYAFLCHATLALLCLAFVSSAEAIRLETSRGIKDLTFGINGFLGFEYAYMDKMPMVMDVGGAETIGTMPGVSFLKLRHLNLLVSAEKENLRVLINLHSNNVNLAGSNEIHSRDTIETQEAYAEYIFRDFVRIRAGSFLAPFGIYNDVRYILPIFSSVVLPQIYDPPKNYSQAVKTGKTIEALSPLTPEDGNLMFWGRAVKQDIDFRYHLYLSNGTNQTGGREDSDIGFGGRILINTRDILKVGASAYTVHNRSAAEGRARFFGGDVTFSPSSTFTLQGEYVINRYSERRSRYSYYLQADFPRQQWLPYLRYDFLKDPEHLLMKRGQERYTLGLAYRFKPNIQIKGGFHYHRIVDNAGLSSSLANFNMVRLALIATF</sequence>
<protein>
    <recommendedName>
        <fullName evidence="2">Porin</fullName>
    </recommendedName>
</protein>